<proteinExistence type="predicted"/>
<evidence type="ECO:0000313" key="2">
    <source>
        <dbReference type="Proteomes" id="UP000005237"/>
    </source>
</evidence>
<organism evidence="1 2">
    <name type="scientific">Caenorhabditis japonica</name>
    <dbReference type="NCBI Taxonomy" id="281687"/>
    <lineage>
        <taxon>Eukaryota</taxon>
        <taxon>Metazoa</taxon>
        <taxon>Ecdysozoa</taxon>
        <taxon>Nematoda</taxon>
        <taxon>Chromadorea</taxon>
        <taxon>Rhabditida</taxon>
        <taxon>Rhabditina</taxon>
        <taxon>Rhabditomorpha</taxon>
        <taxon>Rhabditoidea</taxon>
        <taxon>Rhabditidae</taxon>
        <taxon>Peloderinae</taxon>
        <taxon>Caenorhabditis</taxon>
    </lineage>
</organism>
<name>A0A8R1J0D8_CAEJA</name>
<dbReference type="AlphaFoldDB" id="A0A8R1J0D8"/>
<protein>
    <submittedName>
        <fullName evidence="1">Uncharacterized protein</fullName>
    </submittedName>
</protein>
<dbReference type="EnsemblMetazoa" id="CJA40883b.1">
    <property type="protein sequence ID" value="CJA40883b.1"/>
    <property type="gene ID" value="WBGene00216731"/>
</dbReference>
<reference evidence="1" key="2">
    <citation type="submission" date="2022-06" db="UniProtKB">
        <authorList>
            <consortium name="EnsemblMetazoa"/>
        </authorList>
    </citation>
    <scope>IDENTIFICATION</scope>
    <source>
        <strain evidence="1">DF5081</strain>
    </source>
</reference>
<accession>A0A8R1J0D8</accession>
<keyword evidence="2" id="KW-1185">Reference proteome</keyword>
<reference evidence="2" key="1">
    <citation type="submission" date="2010-08" db="EMBL/GenBank/DDBJ databases">
        <authorList>
            <consortium name="Caenorhabditis japonica Sequencing Consortium"/>
            <person name="Wilson R.K."/>
        </authorList>
    </citation>
    <scope>NUCLEOTIDE SEQUENCE [LARGE SCALE GENOMIC DNA]</scope>
    <source>
        <strain evidence="2">DF5081</strain>
    </source>
</reference>
<sequence>MDDAATLATRGLCFALISLNLTPNACAILCAIGAINGGSNGGGEYNGGWGGPYKAWTGWSGSG</sequence>
<evidence type="ECO:0000313" key="1">
    <source>
        <dbReference type="EnsemblMetazoa" id="CJA40883b.1"/>
    </source>
</evidence>
<dbReference type="Proteomes" id="UP000005237">
    <property type="component" value="Unassembled WGS sequence"/>
</dbReference>